<reference evidence="2" key="1">
    <citation type="journal article" date="2020" name="Fungal Divers.">
        <title>Resolving the Mortierellaceae phylogeny through synthesis of multi-gene phylogenetics and phylogenomics.</title>
        <authorList>
            <person name="Vandepol N."/>
            <person name="Liber J."/>
            <person name="Desiro A."/>
            <person name="Na H."/>
            <person name="Kennedy M."/>
            <person name="Barry K."/>
            <person name="Grigoriev I.V."/>
            <person name="Miller A.N."/>
            <person name="O'Donnell K."/>
            <person name="Stajich J.E."/>
            <person name="Bonito G."/>
        </authorList>
    </citation>
    <scope>NUCLEOTIDE SEQUENCE</scope>
    <source>
        <strain evidence="2">NVP60</strain>
    </source>
</reference>
<protein>
    <submittedName>
        <fullName evidence="2">Uncharacterized protein</fullName>
    </submittedName>
</protein>
<dbReference type="AlphaFoldDB" id="A0A9P6URD0"/>
<feature type="compositionally biased region" description="Low complexity" evidence="1">
    <location>
        <begin position="287"/>
        <end position="298"/>
    </location>
</feature>
<accession>A0A9P6URD0</accession>
<dbReference type="PANTHER" id="PTHR13270:SF14">
    <property type="entry name" value="SEX DETERMINATION AND DOSAGE COMPENSATION PROTEIN SDC-2"/>
    <property type="match status" value="1"/>
</dbReference>
<feature type="region of interest" description="Disordered" evidence="1">
    <location>
        <begin position="1"/>
        <end position="94"/>
    </location>
</feature>
<evidence type="ECO:0000313" key="3">
    <source>
        <dbReference type="Proteomes" id="UP000823405"/>
    </source>
</evidence>
<name>A0A9P6URD0_9FUNG</name>
<dbReference type="Proteomes" id="UP000823405">
    <property type="component" value="Unassembled WGS sequence"/>
</dbReference>
<feature type="compositionally biased region" description="Low complexity" evidence="1">
    <location>
        <begin position="206"/>
        <end position="231"/>
    </location>
</feature>
<sequence length="440" mass="48225">MTIRTNSNQHHHTITNGTNTPQPPTAPSPLTTPAVIPASSRHPSLAGSEPGHGHGHAHTHAQGGQANNNNSNNNTNPRAPPLHTADGGGGGETPEQVLLASFKAAALSVTQLYKDSLKNQRAEHAKGYEAALQDLLAFITTHPVVQEKKDLGMTEDEIRQTTSLSIDDVVRFISSARAMNCNSAAVAAAGVAGNELHLHQQHHQHQQQLHAQQQQQQQQQAAHEQQQLHQQQLLHQQQQQQQEQQHQQEQQQQQQFLQQQQQQQTLEQQQHLQQQQQQQQLHHQQQQQQLQQQQQQQQSAGGGGGGGGARLSSSIASPSSIFPSEAFTFTAPIFHPGLGAGQAAGAFQSIFPGQEGGIGQQMAVDSLKRRYALQDFNMAASRMMSGANNNNTNINNNMVSSNGRMMANQPLNLNLNVNMDSFGAFHDQPPFKRNRRREGE</sequence>
<organism evidence="2 3">
    <name type="scientific">Linnemannia gamsii</name>
    <dbReference type="NCBI Taxonomy" id="64522"/>
    <lineage>
        <taxon>Eukaryota</taxon>
        <taxon>Fungi</taxon>
        <taxon>Fungi incertae sedis</taxon>
        <taxon>Mucoromycota</taxon>
        <taxon>Mortierellomycotina</taxon>
        <taxon>Mortierellomycetes</taxon>
        <taxon>Mortierellales</taxon>
        <taxon>Mortierellaceae</taxon>
        <taxon>Linnemannia</taxon>
    </lineage>
</organism>
<feature type="compositionally biased region" description="Low complexity" evidence="1">
    <location>
        <begin position="60"/>
        <end position="76"/>
    </location>
</feature>
<keyword evidence="3" id="KW-1185">Reference proteome</keyword>
<comment type="caution">
    <text evidence="2">The sequence shown here is derived from an EMBL/GenBank/DDBJ whole genome shotgun (WGS) entry which is preliminary data.</text>
</comment>
<feature type="compositionally biased region" description="Gly residues" evidence="1">
    <location>
        <begin position="300"/>
        <end position="309"/>
    </location>
</feature>
<feature type="region of interest" description="Disordered" evidence="1">
    <location>
        <begin position="199"/>
        <end position="231"/>
    </location>
</feature>
<gene>
    <name evidence="2" type="ORF">BGZ97_006936</name>
</gene>
<feature type="region of interest" description="Disordered" evidence="1">
    <location>
        <begin position="287"/>
        <end position="317"/>
    </location>
</feature>
<dbReference type="EMBL" id="JAAAIN010000307">
    <property type="protein sequence ID" value="KAG0316393.1"/>
    <property type="molecule type" value="Genomic_DNA"/>
</dbReference>
<evidence type="ECO:0000313" key="2">
    <source>
        <dbReference type="EMBL" id="KAG0316393.1"/>
    </source>
</evidence>
<proteinExistence type="predicted"/>
<dbReference type="OrthoDB" id="21418at2759"/>
<evidence type="ECO:0000256" key="1">
    <source>
        <dbReference type="SAM" id="MobiDB-lite"/>
    </source>
</evidence>
<dbReference type="PANTHER" id="PTHR13270">
    <property type="entry name" value="PROTEIN C20ORF116-RELATED"/>
    <property type="match status" value="1"/>
</dbReference>